<accession>E5ADL2</accession>
<dbReference type="HOGENOM" id="CLU_077703_0_0_1"/>
<dbReference type="VEuPathDB" id="FungiDB:LEMA_P000880.1"/>
<evidence type="ECO:0000313" key="2">
    <source>
        <dbReference type="EMBL" id="CBY01301.1"/>
    </source>
</evidence>
<evidence type="ECO:0000313" key="3">
    <source>
        <dbReference type="Proteomes" id="UP000002668"/>
    </source>
</evidence>
<dbReference type="OMA" id="ARSAFAW"/>
<keyword evidence="3" id="KW-1185">Reference proteome</keyword>
<dbReference type="OrthoDB" id="5272500at2759"/>
<dbReference type="GeneID" id="13286776"/>
<organism evidence="2 3">
    <name type="scientific">Leptosphaeria maculans (strain JN3 / isolate v23.1.3 / race Av1-4-5-6-7-8)</name>
    <name type="common">Blackleg fungus</name>
    <name type="synonym">Phoma lingam</name>
    <dbReference type="NCBI Taxonomy" id="985895"/>
    <lineage>
        <taxon>Eukaryota</taxon>
        <taxon>Fungi</taxon>
        <taxon>Dikarya</taxon>
        <taxon>Ascomycota</taxon>
        <taxon>Pezizomycotina</taxon>
        <taxon>Dothideomycetes</taxon>
        <taxon>Pleosporomycetidae</taxon>
        <taxon>Pleosporales</taxon>
        <taxon>Pleosporineae</taxon>
        <taxon>Leptosphaeriaceae</taxon>
        <taxon>Plenodomus</taxon>
        <taxon>Plenodomus lingam/Leptosphaeria maculans species complex</taxon>
    </lineage>
</organism>
<dbReference type="eggNOG" id="ENOG502SMZT">
    <property type="taxonomic scope" value="Eukaryota"/>
</dbReference>
<dbReference type="InParanoid" id="E5ADL2"/>
<sequence>MAAITTTTPTTSTTTPTMQSPFAIPPEDVAALEASPGFCVLRAYLARETDFCPTHTACTPAAKQTFLLHRDILHALIMPVVALFTRASALASAALCSPRPSDLELAFAGEARDAFLCLQCFIAEESEWCHTRGCPACVVTETLSTDSHIRLTIAASLLSTAGVASPGQGVVDGRENGGDVNRVLPPLPHILPALRDAVVNDPFWEGPDIWSYILSRATQLSAGMQALIAECVNLESLVSSPVCSGRAAEQEVKGGTTTTTTTTATTTSTKQTMHTLAVRLPGAQPAQEKGVRLRKSKLAKRQLRLKDEELEMMRRVAMQCWAQARMPKALRGEVLGLGKNARARSLTCP</sequence>
<dbReference type="RefSeq" id="XP_003844780.1">
    <property type="nucleotide sequence ID" value="XM_003844732.1"/>
</dbReference>
<dbReference type="EMBL" id="FP929139">
    <property type="protein sequence ID" value="CBY01301.1"/>
    <property type="molecule type" value="Genomic_DNA"/>
</dbReference>
<protein>
    <submittedName>
        <fullName evidence="2">Uncharacterized protein</fullName>
    </submittedName>
</protein>
<proteinExistence type="predicted"/>
<feature type="compositionally biased region" description="Low complexity" evidence="1">
    <location>
        <begin position="1"/>
        <end position="17"/>
    </location>
</feature>
<name>E5ADL2_LEPMJ</name>
<dbReference type="STRING" id="985895.E5ADL2"/>
<evidence type="ECO:0000256" key="1">
    <source>
        <dbReference type="SAM" id="MobiDB-lite"/>
    </source>
</evidence>
<reference evidence="3" key="1">
    <citation type="journal article" date="2011" name="Nat. Commun.">
        <title>Effector diversification within compartments of the Leptosphaeria maculans genome affected by Repeat-Induced Point mutations.</title>
        <authorList>
            <person name="Rouxel T."/>
            <person name="Grandaubert J."/>
            <person name="Hane J.K."/>
            <person name="Hoede C."/>
            <person name="van de Wouw A.P."/>
            <person name="Couloux A."/>
            <person name="Dominguez V."/>
            <person name="Anthouard V."/>
            <person name="Bally P."/>
            <person name="Bourras S."/>
            <person name="Cozijnsen A.J."/>
            <person name="Ciuffetti L.M."/>
            <person name="Degrave A."/>
            <person name="Dilmaghani A."/>
            <person name="Duret L."/>
            <person name="Fudal I."/>
            <person name="Goodwin S.B."/>
            <person name="Gout L."/>
            <person name="Glaser N."/>
            <person name="Linglin J."/>
            <person name="Kema G.H.J."/>
            <person name="Lapalu N."/>
            <person name="Lawrence C.B."/>
            <person name="May K."/>
            <person name="Meyer M."/>
            <person name="Ollivier B."/>
            <person name="Poulain J."/>
            <person name="Schoch C.L."/>
            <person name="Simon A."/>
            <person name="Spatafora J.W."/>
            <person name="Stachowiak A."/>
            <person name="Turgeon B.G."/>
            <person name="Tyler B.M."/>
            <person name="Vincent D."/>
            <person name="Weissenbach J."/>
            <person name="Amselem J."/>
            <person name="Quesneville H."/>
            <person name="Oliver R.P."/>
            <person name="Wincker P."/>
            <person name="Balesdent M.-H."/>
            <person name="Howlett B.J."/>
        </authorList>
    </citation>
    <scope>NUCLEOTIDE SEQUENCE [LARGE SCALE GENOMIC DNA]</scope>
    <source>
        <strain evidence="3">JN3 / isolate v23.1.3 / race Av1-4-5-6-7-8</strain>
    </source>
</reference>
<gene>
    <name evidence="2" type="ORF">LEMA_P000880.1</name>
</gene>
<dbReference type="Proteomes" id="UP000002668">
    <property type="component" value="Genome"/>
</dbReference>
<dbReference type="AlphaFoldDB" id="E5ADL2"/>
<feature type="region of interest" description="Disordered" evidence="1">
    <location>
        <begin position="1"/>
        <end position="20"/>
    </location>
</feature>